<organism evidence="4 5">
    <name type="scientific">Novymonas esmeraldas</name>
    <dbReference type="NCBI Taxonomy" id="1808958"/>
    <lineage>
        <taxon>Eukaryota</taxon>
        <taxon>Discoba</taxon>
        <taxon>Euglenozoa</taxon>
        <taxon>Kinetoplastea</taxon>
        <taxon>Metakinetoplastina</taxon>
        <taxon>Trypanosomatida</taxon>
        <taxon>Trypanosomatidae</taxon>
        <taxon>Novymonas</taxon>
    </lineage>
</organism>
<sequence>MPPKAKAPEPKPKSKKALALQAALDQATSDAQQTYKQHEQLRAKADHIEKGRREHLLLDGTVARERLKAERQRYRAAVAELTAEEQLAFATYAKHDQWARVSEASRLPDVRSEADINDFLSSWKGRQAMNDRYEPDTVVIASHMQGGGGPHDAGGKLLFIRGEQRLAPQKRQAFVKEDLLQCYDAYELAEKIKEAQDTFGSSAATTLSPGAAPSAAVLEEVYSQLLDTFDFVATNTLRFYDQIIDSGDGETVMRTVSATNPVIKFGLWVKTKDVTRSFTSLAFPEIEIRLDPKQNTLPKLPKMLGLSKENIAVRAVQLAFDPYSCYASRHSQYYALDCTVKIDLLTFEDRPRFNGEWLLRAETPESHQLCVEEYPPRTAEARVEDPALRISFEVPHSIVIRQPSLFIGRWNEETHEWEPCSGATLGASFGPTARVTENPRRATFIASELAQFAVLHETVYDVLYESWSLKPFDGSRILFSLEGRHRGDATDREFRFLLEDGKCRLLSPEDDELAALRSSWWSPAVLLRKLKQTGFNFLVRDEEAGYLENVIPKSRELEEKAYADMAQFSQYFIIASSHHNKYGEDADMALFRVSKRWLRPGEEDEAFDIPTAVDVWHSVRYRTEDCVLSCFTESDEMTNLNVLDNAETHYNLFGLLTPVEGEETLRGQLLNTNYLLRRCVLEFLRLVRPLTWG</sequence>
<gene>
    <name evidence="4" type="ORF">NESM_000654400</name>
</gene>
<name>A0AAW0ETR9_9TRYP</name>
<evidence type="ECO:0000313" key="4">
    <source>
        <dbReference type="EMBL" id="KAK7197094.1"/>
    </source>
</evidence>
<dbReference type="PANTHER" id="PTHR20929">
    <property type="entry name" value="LUNG ADENOMA SUSCEPTIBILITY 1-RELATED"/>
    <property type="match status" value="1"/>
</dbReference>
<feature type="domain" description="IC97/Casc1 N-terminal" evidence="3">
    <location>
        <begin position="34"/>
        <end position="126"/>
    </location>
</feature>
<dbReference type="AlphaFoldDB" id="A0AAW0ETR9"/>
<feature type="compositionally biased region" description="Low complexity" evidence="2">
    <location>
        <begin position="17"/>
        <end position="34"/>
    </location>
</feature>
<dbReference type="GO" id="GO:0005930">
    <property type="term" value="C:axoneme"/>
    <property type="evidence" value="ECO:0007669"/>
    <property type="project" value="TreeGrafter"/>
</dbReference>
<dbReference type="Pfam" id="PF15927">
    <property type="entry name" value="Casc1_N"/>
    <property type="match status" value="1"/>
</dbReference>
<evidence type="ECO:0000313" key="5">
    <source>
        <dbReference type="Proteomes" id="UP001430356"/>
    </source>
</evidence>
<comment type="caution">
    <text evidence="4">The sequence shown here is derived from an EMBL/GenBank/DDBJ whole genome shotgun (WGS) entry which is preliminary data.</text>
</comment>
<dbReference type="Proteomes" id="UP001430356">
    <property type="component" value="Unassembled WGS sequence"/>
</dbReference>
<evidence type="ECO:0000256" key="1">
    <source>
        <dbReference type="ARBA" id="ARBA00024332"/>
    </source>
</evidence>
<dbReference type="GO" id="GO:0048487">
    <property type="term" value="F:beta-tubulin binding"/>
    <property type="evidence" value="ECO:0007669"/>
    <property type="project" value="TreeGrafter"/>
</dbReference>
<accession>A0AAW0ETR9</accession>
<dbReference type="InterPro" id="IPR031826">
    <property type="entry name" value="IC97/Casc1_N"/>
</dbReference>
<protein>
    <recommendedName>
        <fullName evidence="3">IC97/Casc1 N-terminal domain-containing protein</fullName>
    </recommendedName>
</protein>
<evidence type="ECO:0000256" key="2">
    <source>
        <dbReference type="SAM" id="MobiDB-lite"/>
    </source>
</evidence>
<keyword evidence="5" id="KW-1185">Reference proteome</keyword>
<dbReference type="EMBL" id="JAECZO010000095">
    <property type="protein sequence ID" value="KAK7197094.1"/>
    <property type="molecule type" value="Genomic_DNA"/>
</dbReference>
<comment type="similarity">
    <text evidence="1">Belongs to the DNAI7 family.</text>
</comment>
<evidence type="ECO:0000259" key="3">
    <source>
        <dbReference type="Pfam" id="PF15927"/>
    </source>
</evidence>
<feature type="compositionally biased region" description="Basic and acidic residues" evidence="2">
    <location>
        <begin position="1"/>
        <end position="12"/>
    </location>
</feature>
<dbReference type="GO" id="GO:0008017">
    <property type="term" value="F:microtubule binding"/>
    <property type="evidence" value="ECO:0007669"/>
    <property type="project" value="TreeGrafter"/>
</dbReference>
<reference evidence="4 5" key="1">
    <citation type="journal article" date="2021" name="MBio">
        <title>A New Model Trypanosomatid, Novymonas esmeraldas: Genomic Perception of Its 'Candidatus Pandoraea novymonadis' Endosymbiont.</title>
        <authorList>
            <person name="Zakharova A."/>
            <person name="Saura A."/>
            <person name="Butenko A."/>
            <person name="Podesvova L."/>
            <person name="Warmusova S."/>
            <person name="Kostygov A.Y."/>
            <person name="Nenarokova A."/>
            <person name="Lukes J."/>
            <person name="Opperdoes F.R."/>
            <person name="Yurchenko V."/>
        </authorList>
    </citation>
    <scope>NUCLEOTIDE SEQUENCE [LARGE SCALE GENOMIC DNA]</scope>
    <source>
        <strain evidence="4 5">E262AT.01</strain>
    </source>
</reference>
<dbReference type="PANTHER" id="PTHR20929:SF11">
    <property type="entry name" value="DYNEIN AXONEMAL INTERMEDIATE CHAIN 7"/>
    <property type="match status" value="1"/>
</dbReference>
<proteinExistence type="inferred from homology"/>
<dbReference type="InterPro" id="IPR023247">
    <property type="entry name" value="IC97/Dnai7-like"/>
</dbReference>
<feature type="region of interest" description="Disordered" evidence="2">
    <location>
        <begin position="1"/>
        <end position="38"/>
    </location>
</feature>